<protein>
    <submittedName>
        <fullName evidence="1">Uncharacterized protein</fullName>
    </submittedName>
</protein>
<reference evidence="1" key="1">
    <citation type="journal article" date="2020" name="mSystems">
        <title>Genome- and Community-Level Interaction Insights into Carbon Utilization and Element Cycling Functions of Hydrothermarchaeota in Hydrothermal Sediment.</title>
        <authorList>
            <person name="Zhou Z."/>
            <person name="Liu Y."/>
            <person name="Xu W."/>
            <person name="Pan J."/>
            <person name="Luo Z.H."/>
            <person name="Li M."/>
        </authorList>
    </citation>
    <scope>NUCLEOTIDE SEQUENCE [LARGE SCALE GENOMIC DNA]</scope>
    <source>
        <strain evidence="1">SpSt-776</strain>
    </source>
</reference>
<dbReference type="EMBL" id="DTHB01000051">
    <property type="protein sequence ID" value="HGB15202.1"/>
    <property type="molecule type" value="Genomic_DNA"/>
</dbReference>
<organism evidence="1">
    <name type="scientific">Desulfobacca acetoxidans</name>
    <dbReference type="NCBI Taxonomy" id="60893"/>
    <lineage>
        <taxon>Bacteria</taxon>
        <taxon>Pseudomonadati</taxon>
        <taxon>Thermodesulfobacteriota</taxon>
        <taxon>Desulfobaccia</taxon>
        <taxon>Desulfobaccales</taxon>
        <taxon>Desulfobaccaceae</taxon>
        <taxon>Desulfobacca</taxon>
    </lineage>
</organism>
<dbReference type="AlphaFoldDB" id="A0A7C3SJG1"/>
<sequence>MGRLFEFSCEHCGYQAEVSGGEDVGFLIVTRTMICLDCKEVVDVVVGESHPGSLGSDTHILGRCPRCRGRRVIPWPKSRPCPKCGGKMKKRYADPVCFWD</sequence>
<proteinExistence type="predicted"/>
<name>A0A7C3SJG1_9BACT</name>
<accession>A0A7C3SJG1</accession>
<evidence type="ECO:0000313" key="1">
    <source>
        <dbReference type="EMBL" id="HGB15202.1"/>
    </source>
</evidence>
<gene>
    <name evidence="1" type="ORF">ENV62_08220</name>
</gene>
<comment type="caution">
    <text evidence="1">The sequence shown here is derived from an EMBL/GenBank/DDBJ whole genome shotgun (WGS) entry which is preliminary data.</text>
</comment>